<dbReference type="STRING" id="1890683.A0A427YFW1"/>
<evidence type="ECO:0000256" key="2">
    <source>
        <dbReference type="ARBA" id="ARBA00022448"/>
    </source>
</evidence>
<dbReference type="PANTHER" id="PTHR42718">
    <property type="entry name" value="MAJOR FACILITATOR SUPERFAMILY MULTIDRUG TRANSPORTER MFSC"/>
    <property type="match status" value="1"/>
</dbReference>
<dbReference type="OrthoDB" id="440755at2759"/>
<dbReference type="PANTHER" id="PTHR42718:SF9">
    <property type="entry name" value="MAJOR FACILITATOR SUPERFAMILY MULTIDRUG TRANSPORTER MFSC"/>
    <property type="match status" value="1"/>
</dbReference>
<dbReference type="GO" id="GO:0022857">
    <property type="term" value="F:transmembrane transporter activity"/>
    <property type="evidence" value="ECO:0007669"/>
    <property type="project" value="InterPro"/>
</dbReference>
<keyword evidence="5 7" id="KW-0472">Membrane</keyword>
<feature type="transmembrane region" description="Helical" evidence="7">
    <location>
        <begin position="312"/>
        <end position="340"/>
    </location>
</feature>
<feature type="transmembrane region" description="Helical" evidence="7">
    <location>
        <begin position="261"/>
        <end position="285"/>
    </location>
</feature>
<sequence length="506" mass="54375">MSTTRITPSEAAVKPPAMIHDKVKPATPSSPMPSSRSESAIDDPKPSDPIEKLPRGRKYGLLAIFSLALFIDIWCCPAFFIFTGPISEDLQVPFSEQSWVITSYAVTFAPFLLFWGRVSDLYSAKPVFSNGFILLGLINLVISFVPDKYSFFVLRAISGIAGACLVPAAFRLIVQVFETEELNKTFTLYGLSGPLGNVTGSIVAGFIQYIPNGGQMSAWRWFFRILCIMILPVAGGSVYLIPNSKGSNADTEGKWKRLDLLGAGSMLAAIVLLILGLTLGASYGWRKPGFLETVLPEGYAILPTKAWRIPNFPILIIFALFVYGWWAVNNLAFAGIFMSVRGEKAIVAAVRLLPQGVAAALMAIVLTLYPVLSIKPRVPIVVGGVLGITTGGLFSAFLIGSAGNFTMFNATSVGIMISVPPEMAGVAGAVLQVAFRIGSVVALAVQSGLETVNPGSISNFENVQASFYFEMGWEIVWVTAFLIFYRPKKTPTPEGAAEEGALAVVA</sequence>
<proteinExistence type="predicted"/>
<dbReference type="InterPro" id="IPR011701">
    <property type="entry name" value="MFS"/>
</dbReference>
<evidence type="ECO:0000256" key="5">
    <source>
        <dbReference type="ARBA" id="ARBA00023136"/>
    </source>
</evidence>
<dbReference type="InterPro" id="IPR036259">
    <property type="entry name" value="MFS_trans_sf"/>
</dbReference>
<keyword evidence="4 7" id="KW-1133">Transmembrane helix</keyword>
<feature type="compositionally biased region" description="Low complexity" evidence="6">
    <location>
        <begin position="25"/>
        <end position="38"/>
    </location>
</feature>
<protein>
    <recommendedName>
        <fullName evidence="8">Major facilitator superfamily (MFS) profile domain-containing protein</fullName>
    </recommendedName>
</protein>
<evidence type="ECO:0000256" key="7">
    <source>
        <dbReference type="SAM" id="Phobius"/>
    </source>
</evidence>
<keyword evidence="2" id="KW-0813">Transport</keyword>
<feature type="transmembrane region" description="Helical" evidence="7">
    <location>
        <begin position="352"/>
        <end position="372"/>
    </location>
</feature>
<feature type="region of interest" description="Disordered" evidence="6">
    <location>
        <begin position="1"/>
        <end position="51"/>
    </location>
</feature>
<keyword evidence="10" id="KW-1185">Reference proteome</keyword>
<feature type="transmembrane region" description="Helical" evidence="7">
    <location>
        <begin position="127"/>
        <end position="146"/>
    </location>
</feature>
<dbReference type="GO" id="GO:0016020">
    <property type="term" value="C:membrane"/>
    <property type="evidence" value="ECO:0007669"/>
    <property type="project" value="UniProtKB-SubCell"/>
</dbReference>
<evidence type="ECO:0000313" key="10">
    <source>
        <dbReference type="Proteomes" id="UP000279259"/>
    </source>
</evidence>
<evidence type="ECO:0000256" key="1">
    <source>
        <dbReference type="ARBA" id="ARBA00004141"/>
    </source>
</evidence>
<dbReference type="SUPFAM" id="SSF103473">
    <property type="entry name" value="MFS general substrate transporter"/>
    <property type="match status" value="1"/>
</dbReference>
<evidence type="ECO:0000256" key="6">
    <source>
        <dbReference type="SAM" id="MobiDB-lite"/>
    </source>
</evidence>
<name>A0A427YFW1_9TREE</name>
<dbReference type="Pfam" id="PF07690">
    <property type="entry name" value="MFS_1"/>
    <property type="match status" value="1"/>
</dbReference>
<feature type="transmembrane region" description="Helical" evidence="7">
    <location>
        <begin position="152"/>
        <end position="174"/>
    </location>
</feature>
<gene>
    <name evidence="9" type="ORF">EHS25_001319</name>
</gene>
<dbReference type="Gene3D" id="1.20.1250.20">
    <property type="entry name" value="MFS general substrate transporter like domains"/>
    <property type="match status" value="1"/>
</dbReference>
<dbReference type="EMBL" id="RSCD01000011">
    <property type="protein sequence ID" value="RSH89986.1"/>
    <property type="molecule type" value="Genomic_DNA"/>
</dbReference>
<comment type="subcellular location">
    <subcellularLocation>
        <location evidence="1">Membrane</location>
        <topology evidence="1">Multi-pass membrane protein</topology>
    </subcellularLocation>
</comment>
<dbReference type="PROSITE" id="PS50850">
    <property type="entry name" value="MFS"/>
    <property type="match status" value="1"/>
</dbReference>
<feature type="domain" description="Major facilitator superfamily (MFS) profile" evidence="8">
    <location>
        <begin position="61"/>
        <end position="489"/>
    </location>
</feature>
<feature type="transmembrane region" description="Helical" evidence="7">
    <location>
        <begin position="221"/>
        <end position="241"/>
    </location>
</feature>
<feature type="compositionally biased region" description="Basic and acidic residues" evidence="6">
    <location>
        <begin position="42"/>
        <end position="51"/>
    </location>
</feature>
<dbReference type="Proteomes" id="UP000279259">
    <property type="component" value="Unassembled WGS sequence"/>
</dbReference>
<dbReference type="AlphaFoldDB" id="A0A427YFW1"/>
<keyword evidence="3 7" id="KW-0812">Transmembrane</keyword>
<feature type="transmembrane region" description="Helical" evidence="7">
    <location>
        <begin position="98"/>
        <end position="115"/>
    </location>
</feature>
<evidence type="ECO:0000313" key="9">
    <source>
        <dbReference type="EMBL" id="RSH89986.1"/>
    </source>
</evidence>
<reference evidence="9 10" key="1">
    <citation type="submission" date="2018-11" db="EMBL/GenBank/DDBJ databases">
        <title>Genome sequence of Saitozyma podzolica DSM 27192.</title>
        <authorList>
            <person name="Aliyu H."/>
            <person name="Gorte O."/>
            <person name="Ochsenreither K."/>
        </authorList>
    </citation>
    <scope>NUCLEOTIDE SEQUENCE [LARGE SCALE GENOMIC DNA]</scope>
    <source>
        <strain evidence="9 10">DSM 27192</strain>
    </source>
</reference>
<comment type="caution">
    <text evidence="9">The sequence shown here is derived from an EMBL/GenBank/DDBJ whole genome shotgun (WGS) entry which is preliminary data.</text>
</comment>
<organism evidence="9 10">
    <name type="scientific">Saitozyma podzolica</name>
    <dbReference type="NCBI Taxonomy" id="1890683"/>
    <lineage>
        <taxon>Eukaryota</taxon>
        <taxon>Fungi</taxon>
        <taxon>Dikarya</taxon>
        <taxon>Basidiomycota</taxon>
        <taxon>Agaricomycotina</taxon>
        <taxon>Tremellomycetes</taxon>
        <taxon>Tremellales</taxon>
        <taxon>Trimorphomycetaceae</taxon>
        <taxon>Saitozyma</taxon>
    </lineage>
</organism>
<feature type="transmembrane region" description="Helical" evidence="7">
    <location>
        <begin position="59"/>
        <end position="86"/>
    </location>
</feature>
<feature type="transmembrane region" description="Helical" evidence="7">
    <location>
        <begin position="423"/>
        <end position="445"/>
    </location>
</feature>
<evidence type="ECO:0000256" key="3">
    <source>
        <dbReference type="ARBA" id="ARBA00022692"/>
    </source>
</evidence>
<feature type="transmembrane region" description="Helical" evidence="7">
    <location>
        <begin position="378"/>
        <end position="402"/>
    </location>
</feature>
<dbReference type="InterPro" id="IPR020846">
    <property type="entry name" value="MFS_dom"/>
</dbReference>
<evidence type="ECO:0000256" key="4">
    <source>
        <dbReference type="ARBA" id="ARBA00022989"/>
    </source>
</evidence>
<feature type="transmembrane region" description="Helical" evidence="7">
    <location>
        <begin position="186"/>
        <end position="209"/>
    </location>
</feature>
<feature type="transmembrane region" description="Helical" evidence="7">
    <location>
        <begin position="465"/>
        <end position="485"/>
    </location>
</feature>
<accession>A0A427YFW1</accession>
<evidence type="ECO:0000259" key="8">
    <source>
        <dbReference type="PROSITE" id="PS50850"/>
    </source>
</evidence>